<dbReference type="InterPro" id="IPR011852">
    <property type="entry name" value="TRAP_TAXI"/>
</dbReference>
<name>A0ABD5P206_9EURY</name>
<dbReference type="SUPFAM" id="SSF53850">
    <property type="entry name" value="Periplasmic binding protein-like II"/>
    <property type="match status" value="1"/>
</dbReference>
<accession>A0ABD5P206</accession>
<evidence type="ECO:0000256" key="1">
    <source>
        <dbReference type="SAM" id="MobiDB-lite"/>
    </source>
</evidence>
<dbReference type="Proteomes" id="UP001595821">
    <property type="component" value="Unassembled WGS sequence"/>
</dbReference>
<reference evidence="2 3" key="1">
    <citation type="journal article" date="2014" name="Int. J. Syst. Evol. Microbiol.">
        <title>Complete genome sequence of Corynebacterium casei LMG S-19264T (=DSM 44701T), isolated from a smear-ripened cheese.</title>
        <authorList>
            <consortium name="US DOE Joint Genome Institute (JGI-PGF)"/>
            <person name="Walter F."/>
            <person name="Albersmeier A."/>
            <person name="Kalinowski J."/>
            <person name="Ruckert C."/>
        </authorList>
    </citation>
    <scope>NUCLEOTIDE SEQUENCE [LARGE SCALE GENOMIC DNA]</scope>
    <source>
        <strain evidence="2 3">IBRC-M 10912</strain>
    </source>
</reference>
<protein>
    <submittedName>
        <fullName evidence="2">TAXI family TRAP transporter solute-binding subunit</fullName>
    </submittedName>
</protein>
<evidence type="ECO:0000313" key="2">
    <source>
        <dbReference type="EMBL" id="MFC4248337.1"/>
    </source>
</evidence>
<dbReference type="Pfam" id="PF16868">
    <property type="entry name" value="NMT1_3"/>
    <property type="match status" value="1"/>
</dbReference>
<feature type="region of interest" description="Disordered" evidence="1">
    <location>
        <begin position="1"/>
        <end position="28"/>
    </location>
</feature>
<gene>
    <name evidence="2" type="ORF">ACFOZ7_15595</name>
</gene>
<dbReference type="GeneID" id="71855965"/>
<dbReference type="Gene3D" id="3.40.190.10">
    <property type="entry name" value="Periplasmic binding protein-like II"/>
    <property type="match status" value="2"/>
</dbReference>
<evidence type="ECO:0000313" key="3">
    <source>
        <dbReference type="Proteomes" id="UP001595821"/>
    </source>
</evidence>
<dbReference type="AlphaFoldDB" id="A0ABD5P206"/>
<dbReference type="RefSeq" id="WP_246976162.1">
    <property type="nucleotide sequence ID" value="NZ_CP095398.1"/>
</dbReference>
<organism evidence="2 3">
    <name type="scientific">Natribaculum luteum</name>
    <dbReference type="NCBI Taxonomy" id="1586232"/>
    <lineage>
        <taxon>Archaea</taxon>
        <taxon>Methanobacteriati</taxon>
        <taxon>Methanobacteriota</taxon>
        <taxon>Stenosarchaea group</taxon>
        <taxon>Halobacteria</taxon>
        <taxon>Halobacteriales</taxon>
        <taxon>Natrialbaceae</taxon>
        <taxon>Natribaculum</taxon>
    </lineage>
</organism>
<sequence length="324" mass="34945">MGGDGGNGNSSDGGGGGGTQGQLTTAGGTPGGTGYAIMNAALSTASAEFPELGYNILPGGWVGNNTRLQNKELDIAHTTIVAATLAANGQDPYNDKDWEQPPANLRAVMADQTELFYYVVAQPDFQYDTLAGAAEDEAALTVMNQPEGTFGGFVWDTALEELGYGQDQIEEYGGEYRRTTWDDAAQMFVDEDLDLILAVSGRSVGWLSTITATRDVNYLDWTEENRDYFSEEYGLQKADLEAETLPQQSDTLNTMQDSGLIAGQVDAPDEAVRKVVQGVITNADQFRQSTDILAPFEASEAMFDSLPYELHQGAQQAYEEEGMM</sequence>
<comment type="caution">
    <text evidence="2">The sequence shown here is derived from an EMBL/GenBank/DDBJ whole genome shotgun (WGS) entry which is preliminary data.</text>
</comment>
<dbReference type="EMBL" id="JBHSDJ010000120">
    <property type="protein sequence ID" value="MFC4248337.1"/>
    <property type="molecule type" value="Genomic_DNA"/>
</dbReference>
<proteinExistence type="predicted"/>
<feature type="compositionally biased region" description="Gly residues" evidence="1">
    <location>
        <begin position="1"/>
        <end position="20"/>
    </location>
</feature>